<dbReference type="AlphaFoldDB" id="A0A2P2E4I5"/>
<dbReference type="RefSeq" id="WP_244594465.1">
    <property type="nucleotide sequence ID" value="NZ_BFBB01000008.1"/>
</dbReference>
<name>A0A2P2E4I5_9LEPT</name>
<keyword evidence="3" id="KW-1185">Reference proteome</keyword>
<feature type="signal peptide" evidence="1">
    <location>
        <begin position="1"/>
        <end position="22"/>
    </location>
</feature>
<feature type="chain" id="PRO_5015196478" evidence="1">
    <location>
        <begin position="23"/>
        <end position="177"/>
    </location>
</feature>
<keyword evidence="2" id="KW-0449">Lipoprotein</keyword>
<evidence type="ECO:0000256" key="1">
    <source>
        <dbReference type="SAM" id="SignalP"/>
    </source>
</evidence>
<proteinExistence type="predicted"/>
<reference evidence="2 3" key="1">
    <citation type="submission" date="2018-02" db="EMBL/GenBank/DDBJ databases">
        <title>Novel Leptospira species isolated from soil and water in Japan.</title>
        <authorList>
            <person name="Nakao R."/>
            <person name="Masuzawa T."/>
        </authorList>
    </citation>
    <scope>NUCLEOTIDE SEQUENCE [LARGE SCALE GENOMIC DNA]</scope>
    <source>
        <strain evidence="2 3">YH101</strain>
    </source>
</reference>
<protein>
    <submittedName>
        <fullName evidence="2">Putative lipoprotein</fullName>
    </submittedName>
</protein>
<evidence type="ECO:0000313" key="2">
    <source>
        <dbReference type="EMBL" id="GBF51787.1"/>
    </source>
</evidence>
<accession>A0A2P2E4I5</accession>
<organism evidence="2 3">
    <name type="scientific">Leptospira ryugenii</name>
    <dbReference type="NCBI Taxonomy" id="1917863"/>
    <lineage>
        <taxon>Bacteria</taxon>
        <taxon>Pseudomonadati</taxon>
        <taxon>Spirochaetota</taxon>
        <taxon>Spirochaetia</taxon>
        <taxon>Leptospirales</taxon>
        <taxon>Leptospiraceae</taxon>
        <taxon>Leptospira</taxon>
    </lineage>
</organism>
<evidence type="ECO:0000313" key="3">
    <source>
        <dbReference type="Proteomes" id="UP000245133"/>
    </source>
</evidence>
<comment type="caution">
    <text evidence="2">The sequence shown here is derived from an EMBL/GenBank/DDBJ whole genome shotgun (WGS) entry which is preliminary data.</text>
</comment>
<dbReference type="PROSITE" id="PS51257">
    <property type="entry name" value="PROKAR_LIPOPROTEIN"/>
    <property type="match status" value="1"/>
</dbReference>
<dbReference type="Proteomes" id="UP000245133">
    <property type="component" value="Unassembled WGS sequence"/>
</dbReference>
<dbReference type="EMBL" id="BFBB01000008">
    <property type="protein sequence ID" value="GBF51787.1"/>
    <property type="molecule type" value="Genomic_DNA"/>
</dbReference>
<gene>
    <name evidence="2" type="ORF">LPTSP4_33250</name>
</gene>
<sequence>MYQNKCSLVLLYSLIACSTAQTGIKDQKIVFQQCMDTFQDEVKCNEMVARTMKETLSAEEKANIERANLSKEQLAGLKLRQDIKDILQGKNDIYVKNYLGEPDEVKHSGERIYWEYYRPVSKFSPESEPDQKITVIFRRFSVERVEHIKPDSEKEPSIKFYKILNPNQKKDSETEKQ</sequence>
<keyword evidence="1" id="KW-0732">Signal</keyword>